<organism evidence="14 15">
    <name type="scientific">Candidatus Viadribacter manganicus</name>
    <dbReference type="NCBI Taxonomy" id="1759059"/>
    <lineage>
        <taxon>Bacteria</taxon>
        <taxon>Pseudomonadati</taxon>
        <taxon>Pseudomonadota</taxon>
        <taxon>Alphaproteobacteria</taxon>
        <taxon>Hyphomonadales</taxon>
        <taxon>Hyphomonadaceae</taxon>
        <taxon>Candidatus Viadribacter</taxon>
    </lineage>
</organism>
<keyword evidence="5 12" id="KW-0963">Cytoplasm</keyword>
<protein>
    <recommendedName>
        <fullName evidence="4 12">Ribosomal RNA small subunit methyltransferase E</fullName>
        <ecNumber evidence="3 12">2.1.1.193</ecNumber>
    </recommendedName>
</protein>
<dbReference type="GO" id="GO:0005737">
    <property type="term" value="C:cytoplasm"/>
    <property type="evidence" value="ECO:0007669"/>
    <property type="project" value="UniProtKB-SubCell"/>
</dbReference>
<dbReference type="OrthoDB" id="9815641at2"/>
<dbReference type="SUPFAM" id="SSF88697">
    <property type="entry name" value="PUA domain-like"/>
    <property type="match status" value="1"/>
</dbReference>
<dbReference type="FunCoup" id="A0A1B1AEU9">
    <property type="interactions" value="337"/>
</dbReference>
<dbReference type="RefSeq" id="WP_066767867.1">
    <property type="nucleotide sequence ID" value="NZ_CP013244.1"/>
</dbReference>
<evidence type="ECO:0000313" key="14">
    <source>
        <dbReference type="EMBL" id="ANP45061.1"/>
    </source>
</evidence>
<dbReference type="EC" id="2.1.1.193" evidence="3 12"/>
<keyword evidence="7 12" id="KW-0489">Methyltransferase</keyword>
<keyword evidence="6 12" id="KW-0698">rRNA processing</keyword>
<reference evidence="14 15" key="1">
    <citation type="submission" date="2015-11" db="EMBL/GenBank/DDBJ databases">
        <title>Whole-Genome Sequence of Candidatus Oderbacter manganicum from the National Park Lower Oder Valley, Germany.</title>
        <authorList>
            <person name="Braun B."/>
            <person name="Liere K."/>
            <person name="Szewzyk U."/>
        </authorList>
    </citation>
    <scope>NUCLEOTIDE SEQUENCE [LARGE SCALE GENOMIC DNA]</scope>
    <source>
        <strain evidence="14 15">OTSz_A_272</strain>
    </source>
</reference>
<keyword evidence="9 12" id="KW-0949">S-adenosyl-L-methionine</keyword>
<dbReference type="InterPro" id="IPR029026">
    <property type="entry name" value="tRNA_m1G_MTases_N"/>
</dbReference>
<dbReference type="SUPFAM" id="SSF75217">
    <property type="entry name" value="alpha/beta knot"/>
    <property type="match status" value="1"/>
</dbReference>
<dbReference type="InterPro" id="IPR015947">
    <property type="entry name" value="PUA-like_sf"/>
</dbReference>
<evidence type="ECO:0000256" key="4">
    <source>
        <dbReference type="ARBA" id="ARBA00013673"/>
    </source>
</evidence>
<dbReference type="Proteomes" id="UP000092498">
    <property type="component" value="Chromosome"/>
</dbReference>
<gene>
    <name evidence="14" type="ORF">ATE48_03555</name>
</gene>
<evidence type="ECO:0000256" key="12">
    <source>
        <dbReference type="PIRNR" id="PIRNR015601"/>
    </source>
</evidence>
<dbReference type="GO" id="GO:0070475">
    <property type="term" value="P:rRNA base methylation"/>
    <property type="evidence" value="ECO:0007669"/>
    <property type="project" value="TreeGrafter"/>
</dbReference>
<comment type="subcellular location">
    <subcellularLocation>
        <location evidence="1 12">Cytoplasm</location>
    </subcellularLocation>
</comment>
<evidence type="ECO:0000256" key="11">
    <source>
        <dbReference type="ARBA" id="ARBA00047944"/>
    </source>
</evidence>
<dbReference type="Gene3D" id="2.40.240.20">
    <property type="entry name" value="Hypothetical PUA domain-like, domain 1"/>
    <property type="match status" value="1"/>
</dbReference>
<dbReference type="GO" id="GO:0070042">
    <property type="term" value="F:rRNA (uridine-N3-)-methyltransferase activity"/>
    <property type="evidence" value="ECO:0007669"/>
    <property type="project" value="TreeGrafter"/>
</dbReference>
<dbReference type="PANTHER" id="PTHR30027:SF3">
    <property type="entry name" value="16S RRNA (URACIL(1498)-N(3))-METHYLTRANSFERASE"/>
    <property type="match status" value="1"/>
</dbReference>
<comment type="similarity">
    <text evidence="2 12">Belongs to the RNA methyltransferase RsmE family.</text>
</comment>
<dbReference type="PANTHER" id="PTHR30027">
    <property type="entry name" value="RIBOSOMAL RNA SMALL SUBUNIT METHYLTRANSFERASE E"/>
    <property type="match status" value="1"/>
</dbReference>
<dbReference type="Gene3D" id="3.40.1280.10">
    <property type="match status" value="1"/>
</dbReference>
<evidence type="ECO:0000256" key="9">
    <source>
        <dbReference type="ARBA" id="ARBA00022691"/>
    </source>
</evidence>
<proteinExistence type="inferred from homology"/>
<evidence type="ECO:0000256" key="10">
    <source>
        <dbReference type="ARBA" id="ARBA00025699"/>
    </source>
</evidence>
<dbReference type="AlphaFoldDB" id="A0A1B1AEU9"/>
<evidence type="ECO:0000256" key="1">
    <source>
        <dbReference type="ARBA" id="ARBA00004496"/>
    </source>
</evidence>
<evidence type="ECO:0000256" key="5">
    <source>
        <dbReference type="ARBA" id="ARBA00022490"/>
    </source>
</evidence>
<name>A0A1B1AEU9_9PROT</name>
<evidence type="ECO:0000259" key="13">
    <source>
        <dbReference type="Pfam" id="PF04452"/>
    </source>
</evidence>
<dbReference type="NCBIfam" id="TIGR00046">
    <property type="entry name" value="RsmE family RNA methyltransferase"/>
    <property type="match status" value="1"/>
</dbReference>
<evidence type="ECO:0000256" key="2">
    <source>
        <dbReference type="ARBA" id="ARBA00005528"/>
    </source>
</evidence>
<dbReference type="InterPro" id="IPR029028">
    <property type="entry name" value="Alpha/beta_knot_MTases"/>
</dbReference>
<dbReference type="EMBL" id="CP013244">
    <property type="protein sequence ID" value="ANP45061.1"/>
    <property type="molecule type" value="Genomic_DNA"/>
</dbReference>
<evidence type="ECO:0000313" key="15">
    <source>
        <dbReference type="Proteomes" id="UP000092498"/>
    </source>
</evidence>
<sequence length="260" mass="28678">MPEPRLLIDQDLHAGAEIALDEAQARHVGTVLRLDVGGHLRPFNARDGEWRARVTVREKRAMRVVLEAQLRQAQPSPDLDLLFAPVKRHATDLIVEKATELGARRIKPVVTRRTIAETVRVDRLESIAREAAEQTERFDAPEIFEATPLPKALDGWDASRPLIYADEAGDEADKAWGGAAGRARPIAEALQPLSPSLKGEEKLALLIGPEGGFTPEERRMLRALPYVVPVSLGPRILRAETAVIAALSVIQSVWGDWREA</sequence>
<keyword evidence="8 12" id="KW-0808">Transferase</keyword>
<evidence type="ECO:0000256" key="3">
    <source>
        <dbReference type="ARBA" id="ARBA00012328"/>
    </source>
</evidence>
<dbReference type="NCBIfam" id="NF008696">
    <property type="entry name" value="PRK11713.3-5"/>
    <property type="match status" value="1"/>
</dbReference>
<dbReference type="InParanoid" id="A0A1B1AEU9"/>
<dbReference type="InterPro" id="IPR006700">
    <property type="entry name" value="RsmE"/>
</dbReference>
<evidence type="ECO:0000256" key="7">
    <source>
        <dbReference type="ARBA" id="ARBA00022603"/>
    </source>
</evidence>
<dbReference type="InterPro" id="IPR046886">
    <property type="entry name" value="RsmE_MTase_dom"/>
</dbReference>
<keyword evidence="15" id="KW-1185">Reference proteome</keyword>
<evidence type="ECO:0000256" key="6">
    <source>
        <dbReference type="ARBA" id="ARBA00022552"/>
    </source>
</evidence>
<dbReference type="STRING" id="1759059.ATE48_03555"/>
<dbReference type="KEGG" id="cbot:ATE48_03555"/>
<comment type="function">
    <text evidence="10 12">Specifically methylates the N3 position of the uracil ring of uridine 1498 (m3U1498) in 16S rRNA. Acts on the fully assembled 30S ribosomal subunit.</text>
</comment>
<dbReference type="CDD" id="cd18084">
    <property type="entry name" value="RsmE-like"/>
    <property type="match status" value="1"/>
</dbReference>
<feature type="domain" description="Ribosomal RNA small subunit methyltransferase E methyltransferase" evidence="13">
    <location>
        <begin position="76"/>
        <end position="251"/>
    </location>
</feature>
<accession>A0A1B1AEU9</accession>
<dbReference type="Pfam" id="PF04452">
    <property type="entry name" value="Methyltrans_RNA"/>
    <property type="match status" value="1"/>
</dbReference>
<comment type="catalytic activity">
    <reaction evidence="11 12">
        <text>uridine(1498) in 16S rRNA + S-adenosyl-L-methionine = N(3)-methyluridine(1498) in 16S rRNA + S-adenosyl-L-homocysteine + H(+)</text>
        <dbReference type="Rhea" id="RHEA:42920"/>
        <dbReference type="Rhea" id="RHEA-COMP:10283"/>
        <dbReference type="Rhea" id="RHEA-COMP:10284"/>
        <dbReference type="ChEBI" id="CHEBI:15378"/>
        <dbReference type="ChEBI" id="CHEBI:57856"/>
        <dbReference type="ChEBI" id="CHEBI:59789"/>
        <dbReference type="ChEBI" id="CHEBI:65315"/>
        <dbReference type="ChEBI" id="CHEBI:74502"/>
        <dbReference type="EC" id="2.1.1.193"/>
    </reaction>
</comment>
<dbReference type="PIRSF" id="PIRSF015601">
    <property type="entry name" value="MTase_slr0722"/>
    <property type="match status" value="1"/>
</dbReference>
<evidence type="ECO:0000256" key="8">
    <source>
        <dbReference type="ARBA" id="ARBA00022679"/>
    </source>
</evidence>